<feature type="domain" description="MADF" evidence="3">
    <location>
        <begin position="9"/>
        <end position="93"/>
    </location>
</feature>
<evidence type="ECO:0000313" key="5">
    <source>
        <dbReference type="EMBL" id="JAC16909.1"/>
    </source>
</evidence>
<feature type="compositionally biased region" description="Low complexity" evidence="2">
    <location>
        <begin position="121"/>
        <end position="132"/>
    </location>
</feature>
<feature type="domain" description="BESS" evidence="4">
    <location>
        <begin position="191"/>
        <end position="230"/>
    </location>
</feature>
<dbReference type="EMBL" id="GBBI01001803">
    <property type="protein sequence ID" value="JAC16909.1"/>
    <property type="molecule type" value="mRNA"/>
</dbReference>
<dbReference type="SMART" id="SM00595">
    <property type="entry name" value="MADF"/>
    <property type="match status" value="1"/>
</dbReference>
<dbReference type="PROSITE" id="PS51031">
    <property type="entry name" value="BESS"/>
    <property type="match status" value="1"/>
</dbReference>
<dbReference type="GO" id="GO:0005634">
    <property type="term" value="C:nucleus"/>
    <property type="evidence" value="ECO:0007669"/>
    <property type="project" value="UniProtKB-SubCell"/>
</dbReference>
<dbReference type="GO" id="GO:0003677">
    <property type="term" value="F:DNA binding"/>
    <property type="evidence" value="ECO:0007669"/>
    <property type="project" value="InterPro"/>
</dbReference>
<dbReference type="InterPro" id="IPR004210">
    <property type="entry name" value="BESS_motif"/>
</dbReference>
<dbReference type="GO" id="GO:0005667">
    <property type="term" value="C:transcription regulator complex"/>
    <property type="evidence" value="ECO:0007669"/>
    <property type="project" value="TreeGrafter"/>
</dbReference>
<feature type="region of interest" description="Disordered" evidence="2">
    <location>
        <begin position="113"/>
        <end position="145"/>
    </location>
</feature>
<evidence type="ECO:0000256" key="2">
    <source>
        <dbReference type="SAM" id="MobiDB-lite"/>
    </source>
</evidence>
<keyword evidence="1" id="KW-0539">Nucleus</keyword>
<dbReference type="InterPro" id="IPR006578">
    <property type="entry name" value="MADF-dom"/>
</dbReference>
<accession>A0A023F6Q1</accession>
<evidence type="ECO:0000256" key="1">
    <source>
        <dbReference type="PROSITE-ProRule" id="PRU00371"/>
    </source>
</evidence>
<reference evidence="5" key="1">
    <citation type="journal article" date="2014" name="PLoS Negl. Trop. Dis.">
        <title>An updated insight into the Sialotranscriptome of Triatoma infestans: developmental stage and geographic variations.</title>
        <authorList>
            <person name="Schwarz A."/>
            <person name="Medrano-Mercado N."/>
            <person name="Schaub G.A."/>
            <person name="Struchiner C.J."/>
            <person name="Bargues M.D."/>
            <person name="Levy M.Z."/>
            <person name="Ribeiro J.M."/>
        </authorList>
    </citation>
    <scope>NUCLEOTIDE SEQUENCE</scope>
    <source>
        <strain evidence="5">Chile</strain>
        <tissue evidence="5">Salivary glands</tissue>
    </source>
</reference>
<dbReference type="PANTHER" id="PTHR12243:SF60">
    <property type="entry name" value="SI:CH211-15D5.12-RELATED"/>
    <property type="match status" value="1"/>
</dbReference>
<name>A0A023F6Q1_TRIIF</name>
<protein>
    <submittedName>
        <fullName evidence="5">Putative alcohol dehydrogenase transcription factor myb/sant-like protein</fullName>
    </submittedName>
</protein>
<comment type="subcellular location">
    <subcellularLocation>
        <location evidence="1">Nucleus</location>
    </subcellularLocation>
</comment>
<dbReference type="InterPro" id="IPR039353">
    <property type="entry name" value="TF_Adf1"/>
</dbReference>
<organism evidence="5">
    <name type="scientific">Triatoma infestans</name>
    <name type="common">Assassin bug</name>
    <dbReference type="NCBI Taxonomy" id="30076"/>
    <lineage>
        <taxon>Eukaryota</taxon>
        <taxon>Metazoa</taxon>
        <taxon>Ecdysozoa</taxon>
        <taxon>Arthropoda</taxon>
        <taxon>Hexapoda</taxon>
        <taxon>Insecta</taxon>
        <taxon>Pterygota</taxon>
        <taxon>Neoptera</taxon>
        <taxon>Paraneoptera</taxon>
        <taxon>Hemiptera</taxon>
        <taxon>Heteroptera</taxon>
        <taxon>Panheteroptera</taxon>
        <taxon>Cimicomorpha</taxon>
        <taxon>Reduviidae</taxon>
        <taxon>Triatominae</taxon>
        <taxon>Triatoma</taxon>
    </lineage>
</organism>
<dbReference type="PANTHER" id="PTHR12243">
    <property type="entry name" value="MADF DOMAIN TRANSCRIPTION FACTOR"/>
    <property type="match status" value="1"/>
</dbReference>
<dbReference type="PROSITE" id="PS51029">
    <property type="entry name" value="MADF"/>
    <property type="match status" value="1"/>
</dbReference>
<dbReference type="Pfam" id="PF10545">
    <property type="entry name" value="MADF_DNA_bdg"/>
    <property type="match status" value="1"/>
</dbReference>
<dbReference type="AlphaFoldDB" id="A0A023F6Q1"/>
<evidence type="ECO:0000259" key="3">
    <source>
        <dbReference type="PROSITE" id="PS51029"/>
    </source>
</evidence>
<sequence>MNEQVFNLKFVQEVEKHPVLYNCTLPGYSRKDLTEKAWKEVGEAVNLSQGDCKEKWKNLRAVFVRNMKPGPAVKKKKPYYLTEAMQFALPFVKSLTTAVPHHPEVMLDVNEREDGDSEYHTSSQSPKPSTSTFHQSDDSQQCLQPHQPLVDPLAKDIILRKIKLPPNDEDERSYTEYFHAKKARTSTDERNEGIKMFLLSLLPELEEMTDHQLKIFRRRMLQTIDEITNENYPNHF</sequence>
<dbReference type="GO" id="GO:0006357">
    <property type="term" value="P:regulation of transcription by RNA polymerase II"/>
    <property type="evidence" value="ECO:0007669"/>
    <property type="project" value="TreeGrafter"/>
</dbReference>
<evidence type="ECO:0000259" key="4">
    <source>
        <dbReference type="PROSITE" id="PS51031"/>
    </source>
</evidence>
<proteinExistence type="evidence at transcript level"/>